<name>A0AAV4AKA8_9GAST</name>
<sequence>MTSGEQQVHNGRGTHKIGGNGRHLQRASSCSGWTKPLKDPTSVRGSITIDLPHENLLLTIKKPESDAVKAVSAMPAGVGDHGPPTISTAHLSDHLRWFLNIHPVRQAVQHLFSWSSSASFSI</sequence>
<feature type="region of interest" description="Disordered" evidence="1">
    <location>
        <begin position="1"/>
        <end position="45"/>
    </location>
</feature>
<protein>
    <recommendedName>
        <fullName evidence="4">SHSP domain-containing protein</fullName>
    </recommendedName>
</protein>
<evidence type="ECO:0000313" key="3">
    <source>
        <dbReference type="Proteomes" id="UP000735302"/>
    </source>
</evidence>
<organism evidence="2 3">
    <name type="scientific">Plakobranchus ocellatus</name>
    <dbReference type="NCBI Taxonomy" id="259542"/>
    <lineage>
        <taxon>Eukaryota</taxon>
        <taxon>Metazoa</taxon>
        <taxon>Spiralia</taxon>
        <taxon>Lophotrochozoa</taxon>
        <taxon>Mollusca</taxon>
        <taxon>Gastropoda</taxon>
        <taxon>Heterobranchia</taxon>
        <taxon>Euthyneura</taxon>
        <taxon>Panpulmonata</taxon>
        <taxon>Sacoglossa</taxon>
        <taxon>Placobranchoidea</taxon>
        <taxon>Plakobranchidae</taxon>
        <taxon>Plakobranchus</taxon>
    </lineage>
</organism>
<comment type="caution">
    <text evidence="2">The sequence shown here is derived from an EMBL/GenBank/DDBJ whole genome shotgun (WGS) entry which is preliminary data.</text>
</comment>
<dbReference type="EMBL" id="BLXT01003909">
    <property type="protein sequence ID" value="GFO07790.1"/>
    <property type="molecule type" value="Genomic_DNA"/>
</dbReference>
<reference evidence="2 3" key="1">
    <citation type="journal article" date="2021" name="Elife">
        <title>Chloroplast acquisition without the gene transfer in kleptoplastic sea slugs, Plakobranchus ocellatus.</title>
        <authorList>
            <person name="Maeda T."/>
            <person name="Takahashi S."/>
            <person name="Yoshida T."/>
            <person name="Shimamura S."/>
            <person name="Takaki Y."/>
            <person name="Nagai Y."/>
            <person name="Toyoda A."/>
            <person name="Suzuki Y."/>
            <person name="Arimoto A."/>
            <person name="Ishii H."/>
            <person name="Satoh N."/>
            <person name="Nishiyama T."/>
            <person name="Hasebe M."/>
            <person name="Maruyama T."/>
            <person name="Minagawa J."/>
            <person name="Obokata J."/>
            <person name="Shigenobu S."/>
        </authorList>
    </citation>
    <scope>NUCLEOTIDE SEQUENCE [LARGE SCALE GENOMIC DNA]</scope>
</reference>
<evidence type="ECO:0000256" key="1">
    <source>
        <dbReference type="SAM" id="MobiDB-lite"/>
    </source>
</evidence>
<keyword evidence="3" id="KW-1185">Reference proteome</keyword>
<accession>A0AAV4AKA8</accession>
<gene>
    <name evidence="2" type="ORF">PoB_003429500</name>
</gene>
<evidence type="ECO:0000313" key="2">
    <source>
        <dbReference type="EMBL" id="GFO07790.1"/>
    </source>
</evidence>
<dbReference type="AlphaFoldDB" id="A0AAV4AKA8"/>
<proteinExistence type="predicted"/>
<evidence type="ECO:0008006" key="4">
    <source>
        <dbReference type="Google" id="ProtNLM"/>
    </source>
</evidence>
<dbReference type="Proteomes" id="UP000735302">
    <property type="component" value="Unassembled WGS sequence"/>
</dbReference>